<sequence>MLLFCTFPFLLSSPMTIFFSWSLLSRSSIPVICMHHLCRVSALTRLLPLNLCFSFFLFFLNFPPCKSCSTLQHSPGTRRILVTQALFTADEAVYPLPFPFFSLLIVALFTVHIARLDDSITSFFLDIFPFLVESSFFSINFGCKGGLQRRVFFLSSPPPRLAWCAHALTTHSIVRTEYVLIIRTLVQTFFLLPFIAALTTVVLSFSLLSPPL</sequence>
<proteinExistence type="predicted"/>
<feature type="transmembrane region" description="Helical" evidence="1">
    <location>
        <begin position="189"/>
        <end position="208"/>
    </location>
</feature>
<evidence type="ECO:0000256" key="1">
    <source>
        <dbReference type="SAM" id="Phobius"/>
    </source>
</evidence>
<reference evidence="2" key="1">
    <citation type="journal article" date="2022" name="New Phytol.">
        <title>Evolutionary transition to the ectomycorrhizal habit in the genomes of a hyperdiverse lineage of mushroom-forming fungi.</title>
        <authorList>
            <person name="Looney B."/>
            <person name="Miyauchi S."/>
            <person name="Morin E."/>
            <person name="Drula E."/>
            <person name="Courty P.E."/>
            <person name="Kohler A."/>
            <person name="Kuo A."/>
            <person name="LaButti K."/>
            <person name="Pangilinan J."/>
            <person name="Lipzen A."/>
            <person name="Riley R."/>
            <person name="Andreopoulos W."/>
            <person name="He G."/>
            <person name="Johnson J."/>
            <person name="Nolan M."/>
            <person name="Tritt A."/>
            <person name="Barry K.W."/>
            <person name="Grigoriev I.V."/>
            <person name="Nagy L.G."/>
            <person name="Hibbett D."/>
            <person name="Henrissat B."/>
            <person name="Matheny P.B."/>
            <person name="Labbe J."/>
            <person name="Martin F.M."/>
        </authorList>
    </citation>
    <scope>NUCLEOTIDE SEQUENCE</scope>
    <source>
        <strain evidence="2">BPL690</strain>
    </source>
</reference>
<evidence type="ECO:0000313" key="2">
    <source>
        <dbReference type="EMBL" id="KAI0291621.1"/>
    </source>
</evidence>
<feature type="transmembrane region" description="Helical" evidence="1">
    <location>
        <begin position="46"/>
        <end position="62"/>
    </location>
</feature>
<dbReference type="AlphaFoldDB" id="A0AAD4QHW1"/>
<feature type="transmembrane region" description="Helical" evidence="1">
    <location>
        <begin position="93"/>
        <end position="114"/>
    </location>
</feature>
<protein>
    <submittedName>
        <fullName evidence="2">Uncharacterized protein</fullName>
    </submittedName>
</protein>
<organism evidence="2 3">
    <name type="scientific">Multifurca ochricompacta</name>
    <dbReference type="NCBI Taxonomy" id="376703"/>
    <lineage>
        <taxon>Eukaryota</taxon>
        <taxon>Fungi</taxon>
        <taxon>Dikarya</taxon>
        <taxon>Basidiomycota</taxon>
        <taxon>Agaricomycotina</taxon>
        <taxon>Agaricomycetes</taxon>
        <taxon>Russulales</taxon>
        <taxon>Russulaceae</taxon>
        <taxon>Multifurca</taxon>
    </lineage>
</organism>
<keyword evidence="1" id="KW-1133">Transmembrane helix</keyword>
<gene>
    <name evidence="2" type="ORF">B0F90DRAFT_364487</name>
</gene>
<dbReference type="Proteomes" id="UP001203297">
    <property type="component" value="Unassembled WGS sequence"/>
</dbReference>
<accession>A0AAD4QHW1</accession>
<name>A0AAD4QHW1_9AGAM</name>
<evidence type="ECO:0000313" key="3">
    <source>
        <dbReference type="Proteomes" id="UP001203297"/>
    </source>
</evidence>
<feature type="transmembrane region" description="Helical" evidence="1">
    <location>
        <begin position="120"/>
        <end position="143"/>
    </location>
</feature>
<keyword evidence="1" id="KW-0812">Transmembrane</keyword>
<dbReference type="EMBL" id="WTXG01000151">
    <property type="protein sequence ID" value="KAI0291621.1"/>
    <property type="molecule type" value="Genomic_DNA"/>
</dbReference>
<keyword evidence="1" id="KW-0472">Membrane</keyword>
<comment type="caution">
    <text evidence="2">The sequence shown here is derived from an EMBL/GenBank/DDBJ whole genome shotgun (WGS) entry which is preliminary data.</text>
</comment>
<keyword evidence="3" id="KW-1185">Reference proteome</keyword>